<evidence type="ECO:0000256" key="2">
    <source>
        <dbReference type="SAM" id="SignalP"/>
    </source>
</evidence>
<dbReference type="STRING" id="196109.A0A136JKQ0"/>
<dbReference type="Proteomes" id="UP000070501">
    <property type="component" value="Unassembled WGS sequence"/>
</dbReference>
<dbReference type="Pfam" id="PF09362">
    <property type="entry name" value="DUF1996"/>
    <property type="match status" value="1"/>
</dbReference>
<dbReference type="InterPro" id="IPR018535">
    <property type="entry name" value="DUF1996"/>
</dbReference>
<dbReference type="PANTHER" id="PTHR43662:SF11">
    <property type="entry name" value="WSC DOMAIN-CONTAINING PROTEIN"/>
    <property type="match status" value="1"/>
</dbReference>
<feature type="chain" id="PRO_5007293887" description="DUF1996 domain-containing protein" evidence="2">
    <location>
        <begin position="17"/>
        <end position="492"/>
    </location>
</feature>
<feature type="domain" description="DUF1996" evidence="3">
    <location>
        <begin position="40"/>
        <end position="298"/>
    </location>
</feature>
<proteinExistence type="predicted"/>
<feature type="compositionally biased region" description="Gly residues" evidence="1">
    <location>
        <begin position="372"/>
        <end position="382"/>
    </location>
</feature>
<keyword evidence="2" id="KW-0732">Signal</keyword>
<feature type="compositionally biased region" description="Low complexity" evidence="1">
    <location>
        <begin position="383"/>
        <end position="408"/>
    </location>
</feature>
<feature type="region of interest" description="Disordered" evidence="1">
    <location>
        <begin position="368"/>
        <end position="409"/>
    </location>
</feature>
<evidence type="ECO:0000313" key="4">
    <source>
        <dbReference type="EMBL" id="KXJ97739.1"/>
    </source>
</evidence>
<name>A0A136JKQ0_9PEZI</name>
<gene>
    <name evidence="4" type="ORF">Micbo1qcDRAFT_156721</name>
</gene>
<accession>A0A136JKQ0</accession>
<dbReference type="PANTHER" id="PTHR43662">
    <property type="match status" value="1"/>
</dbReference>
<organism evidence="4 5">
    <name type="scientific">Microdochium bolleyi</name>
    <dbReference type="NCBI Taxonomy" id="196109"/>
    <lineage>
        <taxon>Eukaryota</taxon>
        <taxon>Fungi</taxon>
        <taxon>Dikarya</taxon>
        <taxon>Ascomycota</taxon>
        <taxon>Pezizomycotina</taxon>
        <taxon>Sordariomycetes</taxon>
        <taxon>Xylariomycetidae</taxon>
        <taxon>Xylariales</taxon>
        <taxon>Microdochiaceae</taxon>
        <taxon>Microdochium</taxon>
    </lineage>
</organism>
<sequence length="492" mass="52641">MKTAVVLSTLATLAAAAHEQGTFAVLRFNGDKPLTEGRMDPVVNPGTASKHYHMIQGGDAFSLNVKGDQLLKNGKCTTAKIARDFSNYWVPSLFFAKDGKFQKVPMFYMNVYYFFDKTHDDLVAFPPGLKMLTGDADTRKPPAGSGIQLDPSKPGFNNIQFTCPSSNYNNPAYPAGSDGSSAGIQDPQNKGAGVGFPTKKCDGYASPLRQDLHFPSCYNPKAGLDDYKNNMVFPKDAGNGYRDCPEGYIHVPHLFYEVYWNTPEFDNLWQEDGKTQPFVFSNGDVTGFSSHADFISGWDTNTLQTIIDTCNAGTIGMDKCPQIPGGLSTNNNCNIAPQIVEPENYLTASKDVKFAALPNSLSLSGWTMGAGAQDGGSQGGSDNGSSSSPAPAPAPSSTKTYAPSASAATQLPTQIPSAPIFVENPVVSQAPVPVAEAPAPASPAEDNYSTVWDIVTVTATTTEYVQATAAPQRRGQHGHIARHKHNGFAARR</sequence>
<dbReference type="OrthoDB" id="74764at2759"/>
<keyword evidence="5" id="KW-1185">Reference proteome</keyword>
<dbReference type="EMBL" id="KQ964245">
    <property type="protein sequence ID" value="KXJ97739.1"/>
    <property type="molecule type" value="Genomic_DNA"/>
</dbReference>
<dbReference type="InParanoid" id="A0A136JKQ0"/>
<protein>
    <recommendedName>
        <fullName evidence="3">DUF1996 domain-containing protein</fullName>
    </recommendedName>
</protein>
<evidence type="ECO:0000256" key="1">
    <source>
        <dbReference type="SAM" id="MobiDB-lite"/>
    </source>
</evidence>
<reference evidence="5" key="1">
    <citation type="submission" date="2016-02" db="EMBL/GenBank/DDBJ databases">
        <title>Draft genome sequence of Microdochium bolleyi, a fungal endophyte of beachgrass.</title>
        <authorList>
            <consortium name="DOE Joint Genome Institute"/>
            <person name="David A.S."/>
            <person name="May G."/>
            <person name="Haridas S."/>
            <person name="Lim J."/>
            <person name="Wang M."/>
            <person name="Labutti K."/>
            <person name="Lipzen A."/>
            <person name="Barry K."/>
            <person name="Grigoriev I.V."/>
        </authorList>
    </citation>
    <scope>NUCLEOTIDE SEQUENCE [LARGE SCALE GENOMIC DNA]</scope>
    <source>
        <strain evidence="5">J235TASD1</strain>
    </source>
</reference>
<evidence type="ECO:0000259" key="3">
    <source>
        <dbReference type="Pfam" id="PF09362"/>
    </source>
</evidence>
<evidence type="ECO:0000313" key="5">
    <source>
        <dbReference type="Proteomes" id="UP000070501"/>
    </source>
</evidence>
<feature type="signal peptide" evidence="2">
    <location>
        <begin position="1"/>
        <end position="16"/>
    </location>
</feature>
<dbReference type="AlphaFoldDB" id="A0A136JKQ0"/>